<reference evidence="2 3" key="1">
    <citation type="journal article" date="2021" name="Int. J. Syst. Evol. Microbiol.">
        <title>Novosphingobium decolorationis sp. nov., an aniline blue-decolourizing bacterium isolated from East Pacific sediment.</title>
        <authorList>
            <person name="Chen X."/>
            <person name="Dong B."/>
            <person name="Chen T."/>
            <person name="Ren N."/>
            <person name="Wang J."/>
            <person name="Xu Y."/>
            <person name="Yang J."/>
            <person name="Zhu S."/>
            <person name="Chen J."/>
        </authorList>
    </citation>
    <scope>NUCLEOTIDE SEQUENCE [LARGE SCALE GENOMIC DNA]</scope>
    <source>
        <strain evidence="2 3">502str22</strain>
    </source>
</reference>
<gene>
    <name evidence="2" type="ORF">HT578_20790</name>
</gene>
<evidence type="ECO:0000313" key="2">
    <source>
        <dbReference type="EMBL" id="QVM85815.1"/>
    </source>
</evidence>
<dbReference type="Proteomes" id="UP000677126">
    <property type="component" value="Chromosome"/>
</dbReference>
<feature type="compositionally biased region" description="Basic and acidic residues" evidence="1">
    <location>
        <begin position="1"/>
        <end position="10"/>
    </location>
</feature>
<organism evidence="2 3">
    <name type="scientific">Novosphingobium decolorationis</name>
    <dbReference type="NCBI Taxonomy" id="2698673"/>
    <lineage>
        <taxon>Bacteria</taxon>
        <taxon>Pseudomonadati</taxon>
        <taxon>Pseudomonadota</taxon>
        <taxon>Alphaproteobacteria</taxon>
        <taxon>Sphingomonadales</taxon>
        <taxon>Sphingomonadaceae</taxon>
        <taxon>Novosphingobium</taxon>
    </lineage>
</organism>
<feature type="region of interest" description="Disordered" evidence="1">
    <location>
        <begin position="1"/>
        <end position="34"/>
    </location>
</feature>
<accession>A0ABX8E9F2</accession>
<protein>
    <submittedName>
        <fullName evidence="2">Uncharacterized protein</fullName>
    </submittedName>
</protein>
<sequence>MKYKNMHLERNSALPHHRAMVRASAAQDSKGSPALIPTSELQRLVAGMVD</sequence>
<evidence type="ECO:0000313" key="3">
    <source>
        <dbReference type="Proteomes" id="UP000677126"/>
    </source>
</evidence>
<keyword evidence="3" id="KW-1185">Reference proteome</keyword>
<evidence type="ECO:0000256" key="1">
    <source>
        <dbReference type="SAM" id="MobiDB-lite"/>
    </source>
</evidence>
<dbReference type="RefSeq" id="WP_159108113.1">
    <property type="nucleotide sequence ID" value="NZ_CP054856.1"/>
</dbReference>
<dbReference type="EMBL" id="CP054856">
    <property type="protein sequence ID" value="QVM85815.1"/>
    <property type="molecule type" value="Genomic_DNA"/>
</dbReference>
<proteinExistence type="predicted"/>
<name>A0ABX8E9F2_9SPHN</name>